<name>A0ABW5GDC4_9PSEU</name>
<proteinExistence type="predicted"/>
<dbReference type="EMBL" id="JBHUKU010000004">
    <property type="protein sequence ID" value="MFD2458427.1"/>
    <property type="molecule type" value="Genomic_DNA"/>
</dbReference>
<protein>
    <recommendedName>
        <fullName evidence="3">Lipoprotein</fullName>
    </recommendedName>
</protein>
<organism evidence="1 2">
    <name type="scientific">Amycolatopsis samaneae</name>
    <dbReference type="NCBI Taxonomy" id="664691"/>
    <lineage>
        <taxon>Bacteria</taxon>
        <taxon>Bacillati</taxon>
        <taxon>Actinomycetota</taxon>
        <taxon>Actinomycetes</taxon>
        <taxon>Pseudonocardiales</taxon>
        <taxon>Pseudonocardiaceae</taxon>
        <taxon>Amycolatopsis</taxon>
    </lineage>
</organism>
<accession>A0ABW5GDC4</accession>
<evidence type="ECO:0000313" key="1">
    <source>
        <dbReference type="EMBL" id="MFD2458427.1"/>
    </source>
</evidence>
<reference evidence="2" key="1">
    <citation type="journal article" date="2019" name="Int. J. Syst. Evol. Microbiol.">
        <title>The Global Catalogue of Microorganisms (GCM) 10K type strain sequencing project: providing services to taxonomists for standard genome sequencing and annotation.</title>
        <authorList>
            <consortium name="The Broad Institute Genomics Platform"/>
            <consortium name="The Broad Institute Genome Sequencing Center for Infectious Disease"/>
            <person name="Wu L."/>
            <person name="Ma J."/>
        </authorList>
    </citation>
    <scope>NUCLEOTIDE SEQUENCE [LARGE SCALE GENOMIC DNA]</scope>
    <source>
        <strain evidence="2">CGMCC 4.7643</strain>
    </source>
</reference>
<sequence>MGDGTGPRRVLLSVAGFAAAVCAACGGPGADQPAARKTPPSSAEARHLLDTTVRLARAGDTGTLCRTVAAAESMCRNLLDDAARGHLSVGREPPRVLGEQLVDEPDSTPTLVLRLAGTHDDGREYTSDFAVIRDHAGVHSMTAIYWSEVKFGPRPSPMTITPR</sequence>
<comment type="caution">
    <text evidence="1">The sequence shown here is derived from an EMBL/GenBank/DDBJ whole genome shotgun (WGS) entry which is preliminary data.</text>
</comment>
<dbReference type="Proteomes" id="UP001597419">
    <property type="component" value="Unassembled WGS sequence"/>
</dbReference>
<evidence type="ECO:0000313" key="2">
    <source>
        <dbReference type="Proteomes" id="UP001597419"/>
    </source>
</evidence>
<gene>
    <name evidence="1" type="ORF">ACFSYJ_07450</name>
</gene>
<keyword evidence="2" id="KW-1185">Reference proteome</keyword>
<dbReference type="RefSeq" id="WP_345388087.1">
    <property type="nucleotide sequence ID" value="NZ_BAABHG010000002.1"/>
</dbReference>
<evidence type="ECO:0008006" key="3">
    <source>
        <dbReference type="Google" id="ProtNLM"/>
    </source>
</evidence>